<dbReference type="Pfam" id="PF11951">
    <property type="entry name" value="Fungal_trans_2"/>
    <property type="match status" value="1"/>
</dbReference>
<dbReference type="InterPro" id="IPR021858">
    <property type="entry name" value="Fun_TF"/>
</dbReference>
<dbReference type="CDD" id="cd00067">
    <property type="entry name" value="GAL4"/>
    <property type="match status" value="1"/>
</dbReference>
<dbReference type="InterPro" id="IPR036864">
    <property type="entry name" value="Zn2-C6_fun-type_DNA-bd_sf"/>
</dbReference>
<dbReference type="PANTHER" id="PTHR47784">
    <property type="entry name" value="STEROL UPTAKE CONTROL PROTEIN 2"/>
    <property type="match status" value="1"/>
</dbReference>
<sequence>MSGSFPIRARMINCDEGQPRCSRCVSKNQDCNYAHLGSAYNPFQYQLAIVAGSSSGSSPTIAGSEQSPPKEVLAAVDKTPQANKQLYEHYITAVSPILTGASKEDGLHHWDSAIRKFSHSHDYLYFIVLAFAALHSAIGSDHASIRQTYLDVALNHQNSALERFRPILSDINTDNCEPALTCAGLIVACSFAVPLATSKTDSNDRSQLQQLKRVVSLFDGVVKLYRMGWKTSPDSNISPFIRARVVALWSEEQPAPEAEASLGYLAQHVAQLLEDVSKRDMYILTIEKMKRTHRRLMWTPNAVTVVLFWPGMVPTRYFTALEAQEPIAMIILAHWAVCLHHCSQFFWIGGWGKWTVTTVAETLDEQWQRFLEWPKSQVA</sequence>
<dbReference type="SUPFAM" id="SSF57701">
    <property type="entry name" value="Zn2/Cys6 DNA-binding domain"/>
    <property type="match status" value="1"/>
</dbReference>
<dbReference type="PANTHER" id="PTHR47784:SF14">
    <property type="entry name" value="ZN(II)2CYS6 TRANSCRIPTION FACTOR (EUROFUNG)"/>
    <property type="match status" value="1"/>
</dbReference>
<protein>
    <recommendedName>
        <fullName evidence="2">Zn(2)-C6 fungal-type domain-containing protein</fullName>
    </recommendedName>
</protein>
<dbReference type="Proteomes" id="UP000799772">
    <property type="component" value="Unassembled WGS sequence"/>
</dbReference>
<comment type="caution">
    <text evidence="3">The sequence shown here is derived from an EMBL/GenBank/DDBJ whole genome shotgun (WGS) entry which is preliminary data.</text>
</comment>
<name>A0A9P4M628_9PEZI</name>
<dbReference type="AlphaFoldDB" id="A0A9P4M628"/>
<dbReference type="InterPro" id="IPR053157">
    <property type="entry name" value="Sterol_Uptake_Regulator"/>
</dbReference>
<reference evidence="3" key="1">
    <citation type="journal article" date="2020" name="Stud. Mycol.">
        <title>101 Dothideomycetes genomes: a test case for predicting lifestyles and emergence of pathogens.</title>
        <authorList>
            <person name="Haridas S."/>
            <person name="Albert R."/>
            <person name="Binder M."/>
            <person name="Bloem J."/>
            <person name="Labutti K."/>
            <person name="Salamov A."/>
            <person name="Andreopoulos B."/>
            <person name="Baker S."/>
            <person name="Barry K."/>
            <person name="Bills G."/>
            <person name="Bluhm B."/>
            <person name="Cannon C."/>
            <person name="Castanera R."/>
            <person name="Culley D."/>
            <person name="Daum C."/>
            <person name="Ezra D."/>
            <person name="Gonzalez J."/>
            <person name="Henrissat B."/>
            <person name="Kuo A."/>
            <person name="Liang C."/>
            <person name="Lipzen A."/>
            <person name="Lutzoni F."/>
            <person name="Magnuson J."/>
            <person name="Mondo S."/>
            <person name="Nolan M."/>
            <person name="Ohm R."/>
            <person name="Pangilinan J."/>
            <person name="Park H.-J."/>
            <person name="Ramirez L."/>
            <person name="Alfaro M."/>
            <person name="Sun H."/>
            <person name="Tritt A."/>
            <person name="Yoshinaga Y."/>
            <person name="Zwiers L.-H."/>
            <person name="Turgeon B."/>
            <person name="Goodwin S."/>
            <person name="Spatafora J."/>
            <person name="Crous P."/>
            <person name="Grigoriev I."/>
        </authorList>
    </citation>
    <scope>NUCLEOTIDE SEQUENCE</scope>
    <source>
        <strain evidence="3">CBS 133067</strain>
    </source>
</reference>
<dbReference type="GO" id="GO:0001228">
    <property type="term" value="F:DNA-binding transcription activator activity, RNA polymerase II-specific"/>
    <property type="evidence" value="ECO:0007669"/>
    <property type="project" value="TreeGrafter"/>
</dbReference>
<dbReference type="Gene3D" id="4.10.240.10">
    <property type="entry name" value="Zn(2)-C6 fungal-type DNA-binding domain"/>
    <property type="match status" value="1"/>
</dbReference>
<dbReference type="InterPro" id="IPR001138">
    <property type="entry name" value="Zn2Cys6_DnaBD"/>
</dbReference>
<proteinExistence type="predicted"/>
<dbReference type="EMBL" id="ML978125">
    <property type="protein sequence ID" value="KAF2099296.1"/>
    <property type="molecule type" value="Genomic_DNA"/>
</dbReference>
<organism evidence="3 4">
    <name type="scientific">Rhizodiscina lignyota</name>
    <dbReference type="NCBI Taxonomy" id="1504668"/>
    <lineage>
        <taxon>Eukaryota</taxon>
        <taxon>Fungi</taxon>
        <taxon>Dikarya</taxon>
        <taxon>Ascomycota</taxon>
        <taxon>Pezizomycotina</taxon>
        <taxon>Dothideomycetes</taxon>
        <taxon>Pleosporomycetidae</taxon>
        <taxon>Aulographales</taxon>
        <taxon>Rhizodiscinaceae</taxon>
        <taxon>Rhizodiscina</taxon>
    </lineage>
</organism>
<dbReference type="GO" id="GO:0008270">
    <property type="term" value="F:zinc ion binding"/>
    <property type="evidence" value="ECO:0007669"/>
    <property type="project" value="InterPro"/>
</dbReference>
<dbReference type="OrthoDB" id="4937900at2759"/>
<accession>A0A9P4M628</accession>
<evidence type="ECO:0000313" key="3">
    <source>
        <dbReference type="EMBL" id="KAF2099296.1"/>
    </source>
</evidence>
<gene>
    <name evidence="3" type="ORF">NA57DRAFT_55269</name>
</gene>
<evidence type="ECO:0000259" key="2">
    <source>
        <dbReference type="Pfam" id="PF00172"/>
    </source>
</evidence>
<keyword evidence="4" id="KW-1185">Reference proteome</keyword>
<keyword evidence="1" id="KW-0539">Nucleus</keyword>
<evidence type="ECO:0000256" key="1">
    <source>
        <dbReference type="ARBA" id="ARBA00023242"/>
    </source>
</evidence>
<feature type="domain" description="Zn(2)-C6 fungal-type" evidence="2">
    <location>
        <begin position="9"/>
        <end position="34"/>
    </location>
</feature>
<dbReference type="Pfam" id="PF00172">
    <property type="entry name" value="Zn_clus"/>
    <property type="match status" value="1"/>
</dbReference>
<evidence type="ECO:0000313" key="4">
    <source>
        <dbReference type="Proteomes" id="UP000799772"/>
    </source>
</evidence>